<organism evidence="2 3">
    <name type="scientific">Undibacterium hunanense</name>
    <dbReference type="NCBI Taxonomy" id="2762292"/>
    <lineage>
        <taxon>Bacteria</taxon>
        <taxon>Pseudomonadati</taxon>
        <taxon>Pseudomonadota</taxon>
        <taxon>Betaproteobacteria</taxon>
        <taxon>Burkholderiales</taxon>
        <taxon>Oxalobacteraceae</taxon>
        <taxon>Undibacterium</taxon>
    </lineage>
</organism>
<dbReference type="PROSITE" id="PS50005">
    <property type="entry name" value="TPR"/>
    <property type="match status" value="1"/>
</dbReference>
<protein>
    <recommendedName>
        <fullName evidence="4">Tetratricopeptide repeat protein</fullName>
    </recommendedName>
</protein>
<dbReference type="Proteomes" id="UP000650424">
    <property type="component" value="Unassembled WGS sequence"/>
</dbReference>
<gene>
    <name evidence="2" type="ORF">H8L32_26270</name>
</gene>
<dbReference type="InterPro" id="IPR011990">
    <property type="entry name" value="TPR-like_helical_dom_sf"/>
</dbReference>
<proteinExistence type="predicted"/>
<dbReference type="InterPro" id="IPR019734">
    <property type="entry name" value="TPR_rpt"/>
</dbReference>
<dbReference type="EMBL" id="JACOGF010000023">
    <property type="protein sequence ID" value="MBC3920997.1"/>
    <property type="molecule type" value="Genomic_DNA"/>
</dbReference>
<dbReference type="RefSeq" id="WP_186950832.1">
    <property type="nucleotide sequence ID" value="NZ_JACOGF010000023.1"/>
</dbReference>
<reference evidence="2 3" key="1">
    <citation type="submission" date="2020-08" db="EMBL/GenBank/DDBJ databases">
        <title>Novel species isolated from subtropical streams in China.</title>
        <authorList>
            <person name="Lu H."/>
        </authorList>
    </citation>
    <scope>NUCLEOTIDE SEQUENCE [LARGE SCALE GENOMIC DNA]</scope>
    <source>
        <strain evidence="2 3">CY18W</strain>
    </source>
</reference>
<evidence type="ECO:0000313" key="3">
    <source>
        <dbReference type="Proteomes" id="UP000650424"/>
    </source>
</evidence>
<accession>A0ABR6ZYS1</accession>
<keyword evidence="3" id="KW-1185">Reference proteome</keyword>
<evidence type="ECO:0008006" key="4">
    <source>
        <dbReference type="Google" id="ProtNLM"/>
    </source>
</evidence>
<sequence length="443" mass="48827">MILTPFFSKSANQPASVSNGMQQLPVVFFLAALCGNTLAFAADLSSDVAQSPAQQRIVDLSANGNYQAAGTQGLEVLEKEKTDTGLRLIVANSLAWSGRFKQAALQYKLLSNSKQRKEARVGLANVYRWKGRDDQALPLYQTVLAEDPQNAAALEGLGYAMRELNPRTLITVGAGQDSGDAKRREATISQRWRDDTGQHVFEIGTAGLRDQLPATAVQQRDVSFSYQNLNLPLEPRLELNVQAKPATDVFGNLKLKIDDGRFLLEVGRSNWGKSAFNARAVEDGLTAAHIGLDANLNFEVGQFSGHADIFRISDNNVILTTRSNFIPSWRPLGHRIKPFAGIETRDVRFYSNRYWSPADGFGTAYLGLQADWGSENWSLFGSGQVGTRLYGEAGSNWSLGVGGKRWLGKNLAIGVNLWSMASRRDNARYRAKSFSMNLEKLWD</sequence>
<evidence type="ECO:0000313" key="2">
    <source>
        <dbReference type="EMBL" id="MBC3920997.1"/>
    </source>
</evidence>
<name>A0ABR6ZYS1_9BURK</name>
<comment type="caution">
    <text evidence="2">The sequence shown here is derived from an EMBL/GenBank/DDBJ whole genome shotgun (WGS) entry which is preliminary data.</text>
</comment>
<keyword evidence="1" id="KW-0802">TPR repeat</keyword>
<dbReference type="Gene3D" id="1.25.40.10">
    <property type="entry name" value="Tetratricopeptide repeat domain"/>
    <property type="match status" value="1"/>
</dbReference>
<dbReference type="SUPFAM" id="SSF48452">
    <property type="entry name" value="TPR-like"/>
    <property type="match status" value="1"/>
</dbReference>
<evidence type="ECO:0000256" key="1">
    <source>
        <dbReference type="PROSITE-ProRule" id="PRU00339"/>
    </source>
</evidence>
<feature type="repeat" description="TPR" evidence="1">
    <location>
        <begin position="117"/>
        <end position="150"/>
    </location>
</feature>